<evidence type="ECO:0000313" key="1">
    <source>
        <dbReference type="EMBL" id="NRT18168.1"/>
    </source>
</evidence>
<dbReference type="Proteomes" id="UP000779507">
    <property type="component" value="Unassembled WGS sequence"/>
</dbReference>
<keyword evidence="2" id="KW-1185">Reference proteome</keyword>
<accession>A0ABX2FMV4</accession>
<protein>
    <recommendedName>
        <fullName evidence="3">Secreted protein</fullName>
    </recommendedName>
</protein>
<evidence type="ECO:0000313" key="2">
    <source>
        <dbReference type="Proteomes" id="UP000779507"/>
    </source>
</evidence>
<reference evidence="1 2" key="1">
    <citation type="submission" date="2020-05" db="EMBL/GenBank/DDBJ databases">
        <title>Genomic Encyclopedia of Type Strains, Phase IV (KMG-V): Genome sequencing to study the core and pangenomes of soil and plant-associated prokaryotes.</title>
        <authorList>
            <person name="Whitman W."/>
        </authorList>
    </citation>
    <scope>NUCLEOTIDE SEQUENCE [LARGE SCALE GENOMIC DNA]</scope>
    <source>
        <strain evidence="1 2">9A</strain>
    </source>
</reference>
<name>A0ABX2FMV4_9BACT</name>
<evidence type="ECO:0008006" key="3">
    <source>
        <dbReference type="Google" id="ProtNLM"/>
    </source>
</evidence>
<sequence length="131" mass="14071">MLRALLAVLLLANYLLVVGAGLVASRPEVPRFSAAHPYVHSPECQQRNYLHLDCFEQCNGDQATARVKWPAGTGLHFLAQLKGLDVHCALGEALARGPRAPGAYPARVAAGKPGAEMAGFERREYQPPRGG</sequence>
<comment type="caution">
    <text evidence="1">The sequence shown here is derived from an EMBL/GenBank/DDBJ whole genome shotgun (WGS) entry which is preliminary data.</text>
</comment>
<gene>
    <name evidence="1" type="ORF">HNP98_000979</name>
</gene>
<dbReference type="RefSeq" id="WP_173808911.1">
    <property type="nucleotide sequence ID" value="NZ_JABSNP010000003.1"/>
</dbReference>
<organism evidence="1 2">
    <name type="scientific">Hymenobacter caeli</name>
    <dbReference type="NCBI Taxonomy" id="2735894"/>
    <lineage>
        <taxon>Bacteria</taxon>
        <taxon>Pseudomonadati</taxon>
        <taxon>Bacteroidota</taxon>
        <taxon>Cytophagia</taxon>
        <taxon>Cytophagales</taxon>
        <taxon>Hymenobacteraceae</taxon>
        <taxon>Hymenobacter</taxon>
    </lineage>
</organism>
<proteinExistence type="predicted"/>
<dbReference type="EMBL" id="JABSNP010000003">
    <property type="protein sequence ID" value="NRT18168.1"/>
    <property type="molecule type" value="Genomic_DNA"/>
</dbReference>